<dbReference type="AlphaFoldDB" id="A0AAC9KBK8"/>
<proteinExistence type="inferred from homology"/>
<evidence type="ECO:0000313" key="2">
    <source>
        <dbReference type="EMBL" id="APH55364.1"/>
    </source>
</evidence>
<evidence type="ECO:0000313" key="3">
    <source>
        <dbReference type="Proteomes" id="UP000182373"/>
    </source>
</evidence>
<organism evidence="2 3">
    <name type="scientific">Granulibacter bethesdensis</name>
    <dbReference type="NCBI Taxonomy" id="364410"/>
    <lineage>
        <taxon>Bacteria</taxon>
        <taxon>Pseudomonadati</taxon>
        <taxon>Pseudomonadota</taxon>
        <taxon>Alphaproteobacteria</taxon>
        <taxon>Acetobacterales</taxon>
        <taxon>Acetobacteraceae</taxon>
        <taxon>Granulibacter</taxon>
    </lineage>
</organism>
<dbReference type="PANTHER" id="PTHR37421:SF1">
    <property type="entry name" value="UPF0260 PROTEIN YCGN"/>
    <property type="match status" value="1"/>
</dbReference>
<comment type="similarity">
    <text evidence="1">Belongs to the UPF0260 family.</text>
</comment>
<sequence>MALPDWRRFSSSPCPLRADKRRRAGGDNEAQLLLATGAGRKALSLVFMTEAPPFWKTKRLTELTREEWESLCDGCGRCCLHKLRDEETEELAFTNVSCRLLDTQSCRCTSYATRFRKVPDCISLTPALVEEIDWLPPSCAYRIVLDGKDLPWWHPLVSGDPETVHQAGISVRGRAIDERQAGPLENYIVSWPGRFPRPRRPRQEAAGKTADES</sequence>
<dbReference type="InterPro" id="IPR008228">
    <property type="entry name" value="UCP006173"/>
</dbReference>
<dbReference type="NCBIfam" id="NF003501">
    <property type="entry name" value="PRK05170.1-5"/>
    <property type="match status" value="1"/>
</dbReference>
<dbReference type="InterPro" id="IPR005358">
    <property type="entry name" value="Puta_zinc/iron-chelating_dom"/>
</dbReference>
<dbReference type="NCBIfam" id="NF003507">
    <property type="entry name" value="PRK05170.2-5"/>
    <property type="match status" value="1"/>
</dbReference>
<reference evidence="3" key="1">
    <citation type="submission" date="2016-11" db="EMBL/GenBank/DDBJ databases">
        <title>Comparative genomic and phenotypic analysis of Granulibacter bethesdensis clinical isolates from patients with chronic granulomatous disease.</title>
        <authorList>
            <person name="Zarember K.A."/>
            <person name="Porcella S.F."/>
            <person name="Chu J."/>
            <person name="Ding L."/>
            <person name="Dahlstrom E."/>
            <person name="Barbian K."/>
            <person name="Martens C."/>
            <person name="Sykora L."/>
            <person name="Kramer S."/>
            <person name="Pettinato A.M."/>
            <person name="Hong H."/>
            <person name="Wald G."/>
            <person name="Berg L.J."/>
            <person name="Rogge L.S."/>
            <person name="Greenberg D.E."/>
            <person name="Falcone E.L."/>
            <person name="Neves J.F."/>
            <person name="Simoes M.J."/>
            <person name="Casal M."/>
            <person name="Rodriguez-Lopez F.C."/>
            <person name="Zelazny A."/>
            <person name="Gallin J.I."/>
            <person name="Holland S.M."/>
        </authorList>
    </citation>
    <scope>NUCLEOTIDE SEQUENCE [LARGE SCALE GENOMIC DNA]</scope>
    <source>
        <strain evidence="3">NIH9.1</strain>
    </source>
</reference>
<dbReference type="PANTHER" id="PTHR37421">
    <property type="entry name" value="UPF0260 PROTEIN YCGN"/>
    <property type="match status" value="1"/>
</dbReference>
<evidence type="ECO:0000256" key="1">
    <source>
        <dbReference type="HAMAP-Rule" id="MF_00676"/>
    </source>
</evidence>
<dbReference type="HAMAP" id="MF_00676">
    <property type="entry name" value="UPF0260"/>
    <property type="match status" value="1"/>
</dbReference>
<dbReference type="Pfam" id="PF03692">
    <property type="entry name" value="CxxCxxCC"/>
    <property type="match status" value="1"/>
</dbReference>
<accession>A0AAC9KBK8</accession>
<gene>
    <name evidence="2" type="ORF">GbCGDNIH9_2046</name>
</gene>
<protein>
    <recommendedName>
        <fullName evidence="1">UPF0260 protein GbCGDNIH9_2046</fullName>
    </recommendedName>
</protein>
<dbReference type="Proteomes" id="UP000182373">
    <property type="component" value="Chromosome"/>
</dbReference>
<name>A0AAC9KBK8_9PROT</name>
<dbReference type="EMBL" id="CP018191">
    <property type="protein sequence ID" value="APH55364.1"/>
    <property type="molecule type" value="Genomic_DNA"/>
</dbReference>